<comment type="caution">
    <text evidence="2">The sequence shown here is derived from an EMBL/GenBank/DDBJ whole genome shotgun (WGS) entry which is preliminary data.</text>
</comment>
<sequence>MDLYTVLSVLSAGASLVSNALAIAVQVLPFF</sequence>
<dbReference type="AlphaFoldDB" id="A0A2N3V576"/>
<reference evidence="2 4" key="1">
    <citation type="submission" date="2017-12" db="EMBL/GenBank/DDBJ databases">
        <title>Sequencing the genomes of 1000 Actinobacteria strains.</title>
        <authorList>
            <person name="Klenk H.-P."/>
        </authorList>
    </citation>
    <scope>NUCLEOTIDE SEQUENCE [LARGE SCALE GENOMIC DNA]</scope>
    <source>
        <strain evidence="2 4">DSM 44489</strain>
    </source>
</reference>
<protein>
    <submittedName>
        <fullName evidence="2">Uncharacterized protein</fullName>
    </submittedName>
</protein>
<dbReference type="EMBL" id="PJMW01000003">
    <property type="protein sequence ID" value="PKV76696.1"/>
    <property type="molecule type" value="Genomic_DNA"/>
</dbReference>
<evidence type="ECO:0000313" key="4">
    <source>
        <dbReference type="Proteomes" id="UP000233766"/>
    </source>
</evidence>
<dbReference type="Proteomes" id="UP000233766">
    <property type="component" value="Unassembled WGS sequence"/>
</dbReference>
<evidence type="ECO:0000313" key="2">
    <source>
        <dbReference type="EMBL" id="PKV76780.1"/>
    </source>
</evidence>
<keyword evidence="4" id="KW-1185">Reference proteome</keyword>
<gene>
    <name evidence="3" type="ORF">ATK86_4920</name>
    <name evidence="1" type="ORF">ATK86_7096</name>
    <name evidence="2" type="ORF">ATK86_7183</name>
</gene>
<proteinExistence type="predicted"/>
<name>A0A2N3V576_9NOCA</name>
<accession>A0A2N3V576</accession>
<dbReference type="EMBL" id="PJMW01000003">
    <property type="protein sequence ID" value="PKV76780.1"/>
    <property type="molecule type" value="Genomic_DNA"/>
</dbReference>
<evidence type="ECO:0000313" key="1">
    <source>
        <dbReference type="EMBL" id="PKV76696.1"/>
    </source>
</evidence>
<evidence type="ECO:0000313" key="3">
    <source>
        <dbReference type="EMBL" id="PKV80491.1"/>
    </source>
</evidence>
<dbReference type="EMBL" id="PJMW01000002">
    <property type="protein sequence ID" value="PKV80491.1"/>
    <property type="molecule type" value="Genomic_DNA"/>
</dbReference>
<organism evidence="2 4">
    <name type="scientific">Nocardia fluminea</name>
    <dbReference type="NCBI Taxonomy" id="134984"/>
    <lineage>
        <taxon>Bacteria</taxon>
        <taxon>Bacillati</taxon>
        <taxon>Actinomycetota</taxon>
        <taxon>Actinomycetes</taxon>
        <taxon>Mycobacteriales</taxon>
        <taxon>Nocardiaceae</taxon>
        <taxon>Nocardia</taxon>
    </lineage>
</organism>